<dbReference type="PANTHER" id="PTHR32309">
    <property type="entry name" value="TYROSINE-PROTEIN KINASE"/>
    <property type="match status" value="1"/>
</dbReference>
<keyword evidence="1" id="KW-0472">Membrane</keyword>
<gene>
    <name evidence="2" type="ORF">B0W48_06050</name>
</gene>
<evidence type="ECO:0000313" key="3">
    <source>
        <dbReference type="Proteomes" id="UP000188243"/>
    </source>
</evidence>
<dbReference type="STRING" id="247523.B0W48_06050"/>
<dbReference type="GO" id="GO:0004713">
    <property type="term" value="F:protein tyrosine kinase activity"/>
    <property type="evidence" value="ECO:0007669"/>
    <property type="project" value="TreeGrafter"/>
</dbReference>
<protein>
    <recommendedName>
        <fullName evidence="4">LPS O-antigen length regulator</fullName>
    </recommendedName>
</protein>
<reference evidence="2 3" key="1">
    <citation type="submission" date="2017-02" db="EMBL/GenBank/DDBJ databases">
        <title>Complete genome sequence of the cold-active Pseudoalteromonas aliena strain EH1 isolated from Arctic seawater.</title>
        <authorList>
            <person name="Kim E."/>
            <person name="Heo E."/>
            <person name="Kim H."/>
            <person name="Kim D."/>
        </authorList>
    </citation>
    <scope>NUCLEOTIDE SEQUENCE [LARGE SCALE GENOMIC DNA]</scope>
    <source>
        <strain evidence="2 3">EH1</strain>
    </source>
</reference>
<organism evidence="2 3">
    <name type="scientific">Pseudoalteromonas aliena</name>
    <dbReference type="NCBI Taxonomy" id="247523"/>
    <lineage>
        <taxon>Bacteria</taxon>
        <taxon>Pseudomonadati</taxon>
        <taxon>Pseudomonadota</taxon>
        <taxon>Gammaproteobacteria</taxon>
        <taxon>Alteromonadales</taxon>
        <taxon>Pseudoalteromonadaceae</taxon>
        <taxon>Pseudoalteromonas</taxon>
    </lineage>
</organism>
<evidence type="ECO:0008006" key="4">
    <source>
        <dbReference type="Google" id="ProtNLM"/>
    </source>
</evidence>
<dbReference type="Proteomes" id="UP000188243">
    <property type="component" value="Chromosome"/>
</dbReference>
<dbReference type="PANTHER" id="PTHR32309:SF13">
    <property type="entry name" value="FERRIC ENTEROBACTIN TRANSPORT PROTEIN FEPE"/>
    <property type="match status" value="1"/>
</dbReference>
<keyword evidence="1" id="KW-1133">Transmembrane helix</keyword>
<evidence type="ECO:0000313" key="2">
    <source>
        <dbReference type="EMBL" id="AQP99402.1"/>
    </source>
</evidence>
<dbReference type="InterPro" id="IPR050445">
    <property type="entry name" value="Bact_polysacc_biosynth/exp"/>
</dbReference>
<dbReference type="EMBL" id="CP019628">
    <property type="protein sequence ID" value="AQP99402.1"/>
    <property type="molecule type" value="Genomic_DNA"/>
</dbReference>
<dbReference type="RefSeq" id="WP_077536085.1">
    <property type="nucleotide sequence ID" value="NZ_CP019628.1"/>
</dbReference>
<keyword evidence="1" id="KW-0812">Transmembrane</keyword>
<dbReference type="KEGG" id="paln:B0W48_06050"/>
<proteinExistence type="predicted"/>
<name>A0A1Q2GWD2_9GAMM</name>
<sequence length="306" mass="34312">MESNVGAIEQDINTTSISFFRYMWVVIVGTLLSGCLSVFIALNQPNTYTAKVYLSPIEKSEGGGMSKLAGQFGGLASMAGISLGGSEGSDIEAALEFMRSRGFLQTFINKRELMPDLLALTAWEQDTRKSIYNLETYDPDRKVWTRTPPADKDVIPTAWEGYNKLLSQINTTYLKKKGLIELQVTTISPELSVNVANWLIEDINQFWREKDKKEAEEAIEYLKTQALETNVRELRTVFYELIADQTRTKLLSSVGDYHLLKPLSPVVYPEEKSGPSRALICIGITFFGGLLSVILAFLLTLRSREQ</sequence>
<evidence type="ECO:0000256" key="1">
    <source>
        <dbReference type="SAM" id="Phobius"/>
    </source>
</evidence>
<accession>A0A1Q2GWD2</accession>
<dbReference type="GO" id="GO:0005886">
    <property type="term" value="C:plasma membrane"/>
    <property type="evidence" value="ECO:0007669"/>
    <property type="project" value="TreeGrafter"/>
</dbReference>
<feature type="transmembrane region" description="Helical" evidence="1">
    <location>
        <begin position="278"/>
        <end position="301"/>
    </location>
</feature>
<feature type="transmembrane region" description="Helical" evidence="1">
    <location>
        <begin position="22"/>
        <end position="42"/>
    </location>
</feature>
<dbReference type="AlphaFoldDB" id="A0A1Q2GWD2"/>